<dbReference type="Proteomes" id="UP000217289">
    <property type="component" value="Chromosome"/>
</dbReference>
<reference evidence="1 2" key="1">
    <citation type="submission" date="2017-06" db="EMBL/GenBank/DDBJ databases">
        <authorList>
            <person name="Kim H.J."/>
            <person name="Triplett B.A."/>
        </authorList>
    </citation>
    <scope>NUCLEOTIDE SEQUENCE [LARGE SCALE GENOMIC DNA]</scope>
    <source>
        <strain evidence="1 2">DSM 14713</strain>
    </source>
</reference>
<organism evidence="1 2">
    <name type="scientific">Melittangium boletus DSM 14713</name>
    <dbReference type="NCBI Taxonomy" id="1294270"/>
    <lineage>
        <taxon>Bacteria</taxon>
        <taxon>Pseudomonadati</taxon>
        <taxon>Myxococcota</taxon>
        <taxon>Myxococcia</taxon>
        <taxon>Myxococcales</taxon>
        <taxon>Cystobacterineae</taxon>
        <taxon>Archangiaceae</taxon>
        <taxon>Melittangium</taxon>
    </lineage>
</organism>
<dbReference type="EMBL" id="CP022163">
    <property type="protein sequence ID" value="ATB26731.1"/>
    <property type="molecule type" value="Genomic_DNA"/>
</dbReference>
<accession>A0A250I6E2</accession>
<protein>
    <submittedName>
        <fullName evidence="1">TPR domain protein</fullName>
    </submittedName>
</protein>
<evidence type="ECO:0000313" key="2">
    <source>
        <dbReference type="Proteomes" id="UP000217289"/>
    </source>
</evidence>
<dbReference type="OrthoDB" id="5380785at2"/>
<keyword evidence="2" id="KW-1185">Reference proteome</keyword>
<dbReference type="AlphaFoldDB" id="A0A250I6E2"/>
<name>A0A250I6E2_9BACT</name>
<dbReference type="RefSeq" id="WP_095975634.1">
    <property type="nucleotide sequence ID" value="NZ_CP022163.1"/>
</dbReference>
<gene>
    <name evidence="1" type="ORF">MEBOL_000165</name>
</gene>
<evidence type="ECO:0000313" key="1">
    <source>
        <dbReference type="EMBL" id="ATB26731.1"/>
    </source>
</evidence>
<dbReference type="KEGG" id="mbd:MEBOL_000165"/>
<sequence>MQSDSSQSSVPPQVLAASALGVMAEAPATPSQVEVSVVLLEDEEMLLAGETASMPSITADVLAFLAESEVAARAPAEEELPLEGSREVSTLLVGVEELLALGDVTSALELLRKAEECDPADERLAAARGRCENAQRAALEARLGDTRQVPLLKLRMAELMKLSLDARMGFLLSRIDGLLSYEALFSVSGMSRLETMRVLVQLLDQDVILTRGANGTREL</sequence>
<proteinExistence type="predicted"/>